<sequence>MAQTLTSIYTSSVPEGLMSWQDVYKVYVLSLLTTLESRTRMEFNDRNPEKFQKFVSQLELTYDSSQMYIRLLAPSDALDIMKQYLTVMVPLHDCYESIPDNSTWQDWLITLLNFWVRLTEDMQDIASNESSVKKLGFYPGSLLSCLKVFMRLVMEDIVSPSQSWDTIAGYVANGLIDDFAVEILIFCKAMVFSGCDSGAISEVFSEAISQHDTSSTSSSNCESQDILHLYTNILEPILKDLESGSHENQNLYHLLSSLSKLEGQLENLQRVREVVWERMAQFSDNSQLPSQVRVYVLELMQLIRGRNIKGFSAELQSKVLPWEGWDEFLSTRSETTANLGLLDNTDASTQFTSTLVALKSSQLVAAISPSLEISPDDLLNVKTAVSCFLKLCEVSNSNADIDVLLTVLEEWEGFFVEKTHRAETSEAGNTDWNSEDWDEGWESFQEVETFEKDKTESSFSIHPLHVCWMEIFKKLITVSRFNDLLTLVDQSLSKSNGILLDEDGAWKLSQVIVEMDCFVALKFGLLLPYNSIQLQCLDVVEERLKRGGISDTVGWDNEFFILVISSKIISTIITKTVYGTTFSYLCYLAGNFCRRCLEAQLSSITEKRKKERVDTQKEVLLLFRRILFPSFISELVMADQQILAGFLVTKYMHTNASLSLVNVAEASLRRYLERQHYSLQHDKLTLEEMSSCKMLKNTVSFLKGELGNLIQSALALLPASLR</sequence>
<dbReference type="GO" id="GO:0000149">
    <property type="term" value="F:SNARE binding"/>
    <property type="evidence" value="ECO:0007669"/>
    <property type="project" value="TreeGrafter"/>
</dbReference>
<dbReference type="Proteomes" id="UP000027138">
    <property type="component" value="Unassembled WGS sequence"/>
</dbReference>
<reference evidence="1 2" key="1">
    <citation type="journal article" date="2014" name="PLoS ONE">
        <title>Global Analysis of Gene Expression Profiles in Physic Nut (Jatropha curcas L.) Seedlings Exposed to Salt Stress.</title>
        <authorList>
            <person name="Zhang L."/>
            <person name="Zhang C."/>
            <person name="Wu P."/>
            <person name="Chen Y."/>
            <person name="Li M."/>
            <person name="Jiang H."/>
            <person name="Wu G."/>
        </authorList>
    </citation>
    <scope>NUCLEOTIDE SEQUENCE [LARGE SCALE GENOMIC DNA]</scope>
    <source>
        <strain evidence="2">cv. GZQX0401</strain>
        <tissue evidence="1">Young leaves</tissue>
    </source>
</reference>
<dbReference type="STRING" id="180498.A0A067KMS1"/>
<keyword evidence="2" id="KW-1185">Reference proteome</keyword>
<dbReference type="OrthoDB" id="19988at2759"/>
<accession>A0A067KMS1</accession>
<evidence type="ECO:0000313" key="2">
    <source>
        <dbReference type="Proteomes" id="UP000027138"/>
    </source>
</evidence>
<gene>
    <name evidence="1" type="ORF">JCGZ_09833</name>
</gene>
<organism evidence="1 2">
    <name type="scientific">Jatropha curcas</name>
    <name type="common">Barbados nut</name>
    <dbReference type="NCBI Taxonomy" id="180498"/>
    <lineage>
        <taxon>Eukaryota</taxon>
        <taxon>Viridiplantae</taxon>
        <taxon>Streptophyta</taxon>
        <taxon>Embryophyta</taxon>
        <taxon>Tracheophyta</taxon>
        <taxon>Spermatophyta</taxon>
        <taxon>Magnoliopsida</taxon>
        <taxon>eudicotyledons</taxon>
        <taxon>Gunneridae</taxon>
        <taxon>Pentapetalae</taxon>
        <taxon>rosids</taxon>
        <taxon>fabids</taxon>
        <taxon>Malpighiales</taxon>
        <taxon>Euphorbiaceae</taxon>
        <taxon>Crotonoideae</taxon>
        <taxon>Jatropheae</taxon>
        <taxon>Jatropha</taxon>
    </lineage>
</organism>
<dbReference type="PANTHER" id="PTHR15922:SF2">
    <property type="entry name" value="NBAS SUBUNIT OF NRZ TETHERING COMPLEX"/>
    <property type="match status" value="1"/>
</dbReference>
<dbReference type="EMBL" id="KK914446">
    <property type="protein sequence ID" value="KDP36268.1"/>
    <property type="molecule type" value="Genomic_DNA"/>
</dbReference>
<evidence type="ECO:0000313" key="1">
    <source>
        <dbReference type="EMBL" id="KDP36268.1"/>
    </source>
</evidence>
<name>A0A067KMS1_JATCU</name>
<dbReference type="AlphaFoldDB" id="A0A067KMS1"/>
<protein>
    <submittedName>
        <fullName evidence="1">Uncharacterized protein</fullName>
    </submittedName>
</protein>
<dbReference type="GO" id="GO:0070939">
    <property type="term" value="C:Dsl1/NZR complex"/>
    <property type="evidence" value="ECO:0007669"/>
    <property type="project" value="TreeGrafter"/>
</dbReference>
<proteinExistence type="predicted"/>
<dbReference type="PANTHER" id="PTHR15922">
    <property type="entry name" value="NEUROBLASTOMA-AMPLIFIED SEQUENCE"/>
    <property type="match status" value="1"/>
</dbReference>
<dbReference type="GO" id="GO:0006890">
    <property type="term" value="P:retrograde vesicle-mediated transport, Golgi to endoplasmic reticulum"/>
    <property type="evidence" value="ECO:0007669"/>
    <property type="project" value="TreeGrafter"/>
</dbReference>